<protein>
    <submittedName>
        <fullName evidence="1">Membrane protein insertion efficiency factor YidD</fullName>
    </submittedName>
</protein>
<comment type="caution">
    <text evidence="1">The sequence shown here is derived from an EMBL/GenBank/DDBJ whole genome shotgun (WGS) entry which is preliminary data.</text>
</comment>
<name>A0A9E4KCW6_9GAMM</name>
<dbReference type="NCBIfam" id="TIGR00278">
    <property type="entry name" value="membrane protein insertion efficiency factor YidD"/>
    <property type="match status" value="1"/>
</dbReference>
<reference evidence="1" key="1">
    <citation type="journal article" date="2021" name="Proc. Natl. Acad. Sci. U.S.A.">
        <title>Global biogeography of chemosynthetic symbionts reveals both localized and globally distributed symbiont groups. .</title>
        <authorList>
            <person name="Osvatic J.T."/>
            <person name="Wilkins L.G.E."/>
            <person name="Leibrecht L."/>
            <person name="Leray M."/>
            <person name="Zauner S."/>
            <person name="Polzin J."/>
            <person name="Camacho Y."/>
            <person name="Gros O."/>
            <person name="van Gils J.A."/>
            <person name="Eisen J.A."/>
            <person name="Petersen J.M."/>
            <person name="Yuen B."/>
        </authorList>
    </citation>
    <scope>NUCLEOTIDE SEQUENCE</scope>
    <source>
        <strain evidence="1">MAGclacostrist064TRANS</strain>
    </source>
</reference>
<dbReference type="Proteomes" id="UP000886667">
    <property type="component" value="Unassembled WGS sequence"/>
</dbReference>
<gene>
    <name evidence="1" type="primary">yidD</name>
    <name evidence="1" type="ORF">JAZ07_09850</name>
</gene>
<dbReference type="InterPro" id="IPR002696">
    <property type="entry name" value="Membr_insert_effic_factor_YidD"/>
</dbReference>
<accession>A0A9E4KCW6</accession>
<organism evidence="1 2">
    <name type="scientific">Candidatus Thiodiazotropha taylori</name>
    <dbReference type="NCBI Taxonomy" id="2792791"/>
    <lineage>
        <taxon>Bacteria</taxon>
        <taxon>Pseudomonadati</taxon>
        <taxon>Pseudomonadota</taxon>
        <taxon>Gammaproteobacteria</taxon>
        <taxon>Chromatiales</taxon>
        <taxon>Sedimenticolaceae</taxon>
        <taxon>Candidatus Thiodiazotropha</taxon>
    </lineage>
</organism>
<evidence type="ECO:0000313" key="2">
    <source>
        <dbReference type="Proteomes" id="UP000886667"/>
    </source>
</evidence>
<dbReference type="AlphaFoldDB" id="A0A9E4KCW6"/>
<proteinExistence type="predicted"/>
<dbReference type="EMBL" id="JAEPCM010000331">
    <property type="protein sequence ID" value="MCG7946631.1"/>
    <property type="molecule type" value="Genomic_DNA"/>
</dbReference>
<evidence type="ECO:0000313" key="1">
    <source>
        <dbReference type="EMBL" id="MCG7946631.1"/>
    </source>
</evidence>
<sequence>MIDKLAIKAICLYQQHISPRKGYCCAHNALHNDGSCSTWAISVIVEKGVLTMLSQLGSRFSECSEASKEINKKKNKKESTTFSKSCDAGEIGCCALSYWPGS</sequence>